<sequence>MTEGNGCQRTGSQRAGNAWAPKRLTAERESSSKKPTRILSTSHPFLNRDFPHDKESSCHTSTLGVWTRFYKSDPRIALGKYSPMEKKILHLGGIHTTAARRFLAGKFSEEWKMLRELQLQSSDYKKVTKDKKFPTYPCVLCERPEKLWTAKVVVPAEEFKMPLREKVDISKHVTRMQLARTRRLQPQELRLGPGGKDKAKEEGDSQSGDISVATNLEQGEEAEHATTDSQEIAMDVIFKAEEPPRCLLRHRNDLKPFLPVKKQERTITGLTNRNILPVAEFPGDLMLMRQHFISRGLHPSDAIRTYWLPEKNTCQVLTYPPPNLY</sequence>
<protein>
    <submittedName>
        <fullName evidence="2">RIKEN cDNA 4933402N03 gene</fullName>
    </submittedName>
</protein>
<dbReference type="Ensembl" id="ENSJJAT00000001934.1">
    <property type="protein sequence ID" value="ENSJJAP00000001423.1"/>
    <property type="gene ID" value="ENSJJAG00000001575.1"/>
</dbReference>
<dbReference type="PANTHER" id="PTHR47509:SF1">
    <property type="entry name" value="RIKEN CDNA 4933402N03 GENE"/>
    <property type="match status" value="1"/>
</dbReference>
<feature type="region of interest" description="Disordered" evidence="1">
    <location>
        <begin position="181"/>
        <end position="208"/>
    </location>
</feature>
<proteinExistence type="predicted"/>
<feature type="compositionally biased region" description="Polar residues" evidence="1">
    <location>
        <begin position="1"/>
        <end position="15"/>
    </location>
</feature>
<dbReference type="OMA" id="MNVVFKS"/>
<keyword evidence="3" id="KW-1185">Reference proteome</keyword>
<name>A0A8C5JYH8_JACJA</name>
<dbReference type="Pfam" id="PF17658">
    <property type="entry name" value="DUF5520"/>
    <property type="match status" value="1"/>
</dbReference>
<dbReference type="GeneTree" id="ENSGT00390000005511"/>
<feature type="region of interest" description="Disordered" evidence="1">
    <location>
        <begin position="1"/>
        <end position="45"/>
    </location>
</feature>
<dbReference type="AlphaFoldDB" id="A0A8C5JYH8"/>
<accession>A0A8C5JYH8</accession>
<organism evidence="2 3">
    <name type="scientific">Jaculus jaculus</name>
    <name type="common">Lesser Egyptian jerboa</name>
    <dbReference type="NCBI Taxonomy" id="51337"/>
    <lineage>
        <taxon>Eukaryota</taxon>
        <taxon>Metazoa</taxon>
        <taxon>Chordata</taxon>
        <taxon>Craniata</taxon>
        <taxon>Vertebrata</taxon>
        <taxon>Euteleostomi</taxon>
        <taxon>Mammalia</taxon>
        <taxon>Eutheria</taxon>
        <taxon>Euarchontoglires</taxon>
        <taxon>Glires</taxon>
        <taxon>Rodentia</taxon>
        <taxon>Myomorpha</taxon>
        <taxon>Dipodoidea</taxon>
        <taxon>Dipodidae</taxon>
        <taxon>Dipodinae</taxon>
        <taxon>Jaculus</taxon>
    </lineage>
</organism>
<reference evidence="2" key="1">
    <citation type="submission" date="2025-08" db="UniProtKB">
        <authorList>
            <consortium name="Ensembl"/>
        </authorList>
    </citation>
    <scope>IDENTIFICATION</scope>
</reference>
<dbReference type="InterPro" id="IPR040721">
    <property type="entry name" value="DUF5520"/>
</dbReference>
<evidence type="ECO:0000313" key="2">
    <source>
        <dbReference type="Ensembl" id="ENSJJAP00000001423.1"/>
    </source>
</evidence>
<reference evidence="2" key="2">
    <citation type="submission" date="2025-09" db="UniProtKB">
        <authorList>
            <consortium name="Ensembl"/>
        </authorList>
    </citation>
    <scope>IDENTIFICATION</scope>
</reference>
<dbReference type="PANTHER" id="PTHR47509">
    <property type="entry name" value="MCG1612"/>
    <property type="match status" value="1"/>
</dbReference>
<evidence type="ECO:0000256" key="1">
    <source>
        <dbReference type="SAM" id="MobiDB-lite"/>
    </source>
</evidence>
<dbReference type="Proteomes" id="UP000694385">
    <property type="component" value="Unassembled WGS sequence"/>
</dbReference>
<evidence type="ECO:0000313" key="3">
    <source>
        <dbReference type="Proteomes" id="UP000694385"/>
    </source>
</evidence>